<name>A0ABN4YRP0_SPOUR</name>
<feature type="transmembrane region" description="Helical" evidence="1">
    <location>
        <begin position="39"/>
        <end position="59"/>
    </location>
</feature>
<evidence type="ECO:0000313" key="2">
    <source>
        <dbReference type="EMBL" id="ARF14703.1"/>
    </source>
</evidence>
<accession>A0ABN4YRP0</accession>
<keyword evidence="3" id="KW-1185">Reference proteome</keyword>
<gene>
    <name evidence="2" type="ORF">SporoS204_11435</name>
</gene>
<organism evidence="2 3">
    <name type="scientific">Sporosarcina ureae</name>
    <dbReference type="NCBI Taxonomy" id="1571"/>
    <lineage>
        <taxon>Bacteria</taxon>
        <taxon>Bacillati</taxon>
        <taxon>Bacillota</taxon>
        <taxon>Bacilli</taxon>
        <taxon>Bacillales</taxon>
        <taxon>Caryophanaceae</taxon>
        <taxon>Sporosarcina</taxon>
    </lineage>
</organism>
<feature type="transmembrane region" description="Helical" evidence="1">
    <location>
        <begin position="9"/>
        <end position="27"/>
    </location>
</feature>
<dbReference type="Proteomes" id="UP000192486">
    <property type="component" value="Chromosome"/>
</dbReference>
<keyword evidence="1" id="KW-0812">Transmembrane</keyword>
<sequence>MASQMNSKWSLVLSMVGVIAFRISYLISENPTLLEKVVIGTFFFSGIALMIGGIILGIRAFKTMEEGKLKYFGFSVIILFMISLALPLLLMDLFGFGG</sequence>
<evidence type="ECO:0000256" key="1">
    <source>
        <dbReference type="SAM" id="Phobius"/>
    </source>
</evidence>
<dbReference type="EMBL" id="CP015108">
    <property type="protein sequence ID" value="ARF14703.1"/>
    <property type="molecule type" value="Genomic_DNA"/>
</dbReference>
<reference evidence="2 3" key="1">
    <citation type="submission" date="2016-04" db="EMBL/GenBank/DDBJ databases">
        <title>Comparative Genomics and Epigenetics of Sporosarcina ureae.</title>
        <authorList>
            <person name="Oliver A.S."/>
            <person name="Cooper K.K."/>
        </authorList>
    </citation>
    <scope>NUCLEOTIDE SEQUENCE [LARGE SCALE GENOMIC DNA]</scope>
    <source>
        <strain evidence="2 3">S204</strain>
    </source>
</reference>
<keyword evidence="1" id="KW-0472">Membrane</keyword>
<proteinExistence type="predicted"/>
<feature type="transmembrane region" description="Helical" evidence="1">
    <location>
        <begin position="71"/>
        <end position="90"/>
    </location>
</feature>
<evidence type="ECO:0000313" key="3">
    <source>
        <dbReference type="Proteomes" id="UP000192486"/>
    </source>
</evidence>
<keyword evidence="1" id="KW-1133">Transmembrane helix</keyword>
<protein>
    <submittedName>
        <fullName evidence="2">Uncharacterized protein</fullName>
    </submittedName>
</protein>